<dbReference type="Proteomes" id="UP000199585">
    <property type="component" value="Unassembled WGS sequence"/>
</dbReference>
<keyword evidence="5" id="KW-0862">Zinc</keyword>
<keyword evidence="4 7" id="KW-0732">Signal</keyword>
<dbReference type="EMBL" id="FOCI01000003">
    <property type="protein sequence ID" value="SEM70333.1"/>
    <property type="molecule type" value="Genomic_DNA"/>
</dbReference>
<evidence type="ECO:0000256" key="6">
    <source>
        <dbReference type="SAM" id="MobiDB-lite"/>
    </source>
</evidence>
<comment type="similarity">
    <text evidence="1">Belongs to the bacterial solute-binding protein 9 family.</text>
</comment>
<organism evidence="8 9">
    <name type="scientific">Loktanella fryxellensis</name>
    <dbReference type="NCBI Taxonomy" id="245187"/>
    <lineage>
        <taxon>Bacteria</taxon>
        <taxon>Pseudomonadati</taxon>
        <taxon>Pseudomonadota</taxon>
        <taxon>Alphaproteobacteria</taxon>
        <taxon>Rhodobacterales</taxon>
        <taxon>Roseobacteraceae</taxon>
        <taxon>Loktanella</taxon>
    </lineage>
</organism>
<dbReference type="InterPro" id="IPR006127">
    <property type="entry name" value="ZnuA-like"/>
</dbReference>
<dbReference type="RefSeq" id="WP_089899146.1">
    <property type="nucleotide sequence ID" value="NZ_FOCI01000003.1"/>
</dbReference>
<dbReference type="PANTHER" id="PTHR42953:SF3">
    <property type="entry name" value="HIGH-AFFINITY ZINC UPTAKE SYSTEM PROTEIN ZNUA"/>
    <property type="match status" value="1"/>
</dbReference>
<dbReference type="GO" id="GO:0046872">
    <property type="term" value="F:metal ion binding"/>
    <property type="evidence" value="ECO:0007669"/>
    <property type="project" value="InterPro"/>
</dbReference>
<dbReference type="AlphaFoldDB" id="A0A1H8AIH1"/>
<sequence>MTRTLCTAALLSAFASAAHADAPRVVADIAPIHSLTAQVMDGIATPDLIVPPGADAHHMALRPSDARVIAGADVVIWVGPEMTPWLDEPLTALAPEAASLVLMRTPGWTPREVAADDDHGDGAHAGHHHATDPHAWLDPEVAAIWVAAIRDTLTAADPDNAATYAANADRAIADLTRLRGTIAATLSGVPAGSWAAPHAAFGYFEDRFMLASAGAISDSDDIDPGPAHLATLRDRVAGGEITCVLSQTGATTDYVTVLTEGTAARTGTIDDTGIGLTPGPALHAALLTGIAATLKDCIAPQG</sequence>
<dbReference type="Pfam" id="PF01297">
    <property type="entry name" value="ZnuA"/>
    <property type="match status" value="1"/>
</dbReference>
<feature type="signal peptide" evidence="7">
    <location>
        <begin position="1"/>
        <end position="20"/>
    </location>
</feature>
<evidence type="ECO:0000256" key="1">
    <source>
        <dbReference type="ARBA" id="ARBA00011028"/>
    </source>
</evidence>
<dbReference type="GO" id="GO:0006829">
    <property type="term" value="P:zinc ion transport"/>
    <property type="evidence" value="ECO:0007669"/>
    <property type="project" value="UniProtKB-KW"/>
</dbReference>
<keyword evidence="5" id="KW-0864">Zinc transport</keyword>
<gene>
    <name evidence="8" type="ORF">SAMN04488003_103177</name>
</gene>
<evidence type="ECO:0000256" key="2">
    <source>
        <dbReference type="ARBA" id="ARBA00015915"/>
    </source>
</evidence>
<name>A0A1H8AIH1_9RHOB</name>
<keyword evidence="9" id="KW-1185">Reference proteome</keyword>
<evidence type="ECO:0000313" key="9">
    <source>
        <dbReference type="Proteomes" id="UP000199585"/>
    </source>
</evidence>
<evidence type="ECO:0000256" key="7">
    <source>
        <dbReference type="SAM" id="SignalP"/>
    </source>
</evidence>
<dbReference type="InterPro" id="IPR050492">
    <property type="entry name" value="Bact_metal-bind_prot9"/>
</dbReference>
<dbReference type="STRING" id="245187.SAMN04488003_103177"/>
<evidence type="ECO:0000256" key="5">
    <source>
        <dbReference type="ARBA" id="ARBA00022906"/>
    </source>
</evidence>
<proteinExistence type="inferred from homology"/>
<evidence type="ECO:0000313" key="8">
    <source>
        <dbReference type="EMBL" id="SEM70333.1"/>
    </source>
</evidence>
<accession>A0A1H8AIH1</accession>
<dbReference type="OrthoDB" id="7346865at2"/>
<evidence type="ECO:0000256" key="4">
    <source>
        <dbReference type="ARBA" id="ARBA00022729"/>
    </source>
</evidence>
<dbReference type="PANTHER" id="PTHR42953">
    <property type="entry name" value="HIGH-AFFINITY ZINC UPTAKE SYSTEM PROTEIN ZNUA-RELATED"/>
    <property type="match status" value="1"/>
</dbReference>
<feature type="region of interest" description="Disordered" evidence="6">
    <location>
        <begin position="113"/>
        <end position="132"/>
    </location>
</feature>
<keyword evidence="5" id="KW-0406">Ion transport</keyword>
<reference evidence="8 9" key="1">
    <citation type="submission" date="2016-10" db="EMBL/GenBank/DDBJ databases">
        <authorList>
            <person name="de Groot N.N."/>
        </authorList>
    </citation>
    <scope>NUCLEOTIDE SEQUENCE [LARGE SCALE GENOMIC DNA]</scope>
    <source>
        <strain evidence="8 9">DSM 16213</strain>
    </source>
</reference>
<protein>
    <recommendedName>
        <fullName evidence="2">High-affinity zinc uptake system protein ZnuA</fullName>
    </recommendedName>
</protein>
<evidence type="ECO:0000256" key="3">
    <source>
        <dbReference type="ARBA" id="ARBA00022448"/>
    </source>
</evidence>
<keyword evidence="3" id="KW-0813">Transport</keyword>
<dbReference type="Gene3D" id="3.40.50.1980">
    <property type="entry name" value="Nitrogenase molybdenum iron protein domain"/>
    <property type="match status" value="2"/>
</dbReference>
<feature type="chain" id="PRO_5011571002" description="High-affinity zinc uptake system protein ZnuA" evidence="7">
    <location>
        <begin position="21"/>
        <end position="302"/>
    </location>
</feature>
<dbReference type="SUPFAM" id="SSF53807">
    <property type="entry name" value="Helical backbone' metal receptor"/>
    <property type="match status" value="1"/>
</dbReference>